<comment type="caution">
    <text evidence="1">The sequence shown here is derived from an EMBL/GenBank/DDBJ whole genome shotgun (WGS) entry which is preliminary data.</text>
</comment>
<dbReference type="Proteomes" id="UP000570474">
    <property type="component" value="Unassembled WGS sequence"/>
</dbReference>
<gene>
    <name evidence="1" type="ORF">HGH92_00335</name>
</gene>
<proteinExistence type="predicted"/>
<reference evidence="1 2" key="1">
    <citation type="submission" date="2020-04" db="EMBL/GenBank/DDBJ databases">
        <authorList>
            <person name="Yin C."/>
        </authorList>
    </citation>
    <scope>NUCLEOTIDE SEQUENCE [LARGE SCALE GENOMIC DNA]</scope>
    <source>
        <strain evidence="1 2">Ae27</strain>
    </source>
</reference>
<evidence type="ECO:0000313" key="1">
    <source>
        <dbReference type="EMBL" id="NLR62736.1"/>
    </source>
</evidence>
<keyword evidence="2" id="KW-1185">Reference proteome</keyword>
<dbReference type="AlphaFoldDB" id="A0A847RHP8"/>
<dbReference type="RefSeq" id="WP_168868789.1">
    <property type="nucleotide sequence ID" value="NZ_JABAIA010000001.1"/>
</dbReference>
<organism evidence="1 2">
    <name type="scientific">Chitinophaga varians</name>
    <dbReference type="NCBI Taxonomy" id="2202339"/>
    <lineage>
        <taxon>Bacteria</taxon>
        <taxon>Pseudomonadati</taxon>
        <taxon>Bacteroidota</taxon>
        <taxon>Chitinophagia</taxon>
        <taxon>Chitinophagales</taxon>
        <taxon>Chitinophagaceae</taxon>
        <taxon>Chitinophaga</taxon>
    </lineage>
</organism>
<dbReference type="InterPro" id="IPR058238">
    <property type="entry name" value="Lant_leader_dom"/>
</dbReference>
<accession>A0A847RHP8</accession>
<dbReference type="NCBIfam" id="NF038153">
    <property type="entry name" value="lant_leader_L1a"/>
    <property type="match status" value="1"/>
</dbReference>
<name>A0A847RHP8_9BACT</name>
<evidence type="ECO:0000313" key="2">
    <source>
        <dbReference type="Proteomes" id="UP000570474"/>
    </source>
</evidence>
<dbReference type="EMBL" id="JABAIA010000001">
    <property type="protein sequence ID" value="NLR62736.1"/>
    <property type="molecule type" value="Genomic_DNA"/>
</dbReference>
<protein>
    <submittedName>
        <fullName evidence="1">Uncharacterized protein</fullName>
    </submittedName>
</protein>
<sequence>MRKTFEKKLALNKIKVAKLNASQAGNNDIKAPTYTGCSLMAKCTPPSTKSC</sequence>